<sequence length="11" mass="1379">MYLREVLNNIN</sequence>
<evidence type="ECO:0000313" key="1">
    <source>
        <dbReference type="EMBL" id="EDL96789.1"/>
    </source>
</evidence>
<organism evidence="1 2">
    <name type="scientific">Rattus norvegicus</name>
    <name type="common">Rat</name>
    <dbReference type="NCBI Taxonomy" id="10116"/>
    <lineage>
        <taxon>Eukaryota</taxon>
        <taxon>Metazoa</taxon>
        <taxon>Chordata</taxon>
        <taxon>Craniata</taxon>
        <taxon>Vertebrata</taxon>
        <taxon>Euteleostomi</taxon>
        <taxon>Mammalia</taxon>
        <taxon>Eutheria</taxon>
        <taxon>Euarchontoglires</taxon>
        <taxon>Glires</taxon>
        <taxon>Rodentia</taxon>
        <taxon>Myomorpha</taxon>
        <taxon>Muroidea</taxon>
        <taxon>Muridae</taxon>
        <taxon>Murinae</taxon>
        <taxon>Rattus</taxon>
    </lineage>
</organism>
<name>A6KJ67_RAT</name>
<dbReference type="Proteomes" id="UP000234681">
    <property type="component" value="Chromosome 19"/>
</dbReference>
<evidence type="ECO:0000313" key="2">
    <source>
        <dbReference type="Proteomes" id="UP000234681"/>
    </source>
</evidence>
<dbReference type="EMBL" id="CH474054">
    <property type="protein sequence ID" value="EDL96789.1"/>
    <property type="molecule type" value="Genomic_DNA"/>
</dbReference>
<gene>
    <name evidence="1" type="ORF">rCG_50866</name>
</gene>
<reference evidence="2" key="1">
    <citation type="submission" date="2005-09" db="EMBL/GenBank/DDBJ databases">
        <authorList>
            <person name="Mural R.J."/>
            <person name="Li P.W."/>
            <person name="Adams M.D."/>
            <person name="Amanatides P.G."/>
            <person name="Baden-Tillson H."/>
            <person name="Barnstead M."/>
            <person name="Chin S.H."/>
            <person name="Dew I."/>
            <person name="Evans C.A."/>
            <person name="Ferriera S."/>
            <person name="Flanigan M."/>
            <person name="Fosler C."/>
            <person name="Glodek A."/>
            <person name="Gu Z."/>
            <person name="Holt R.A."/>
            <person name="Jennings D."/>
            <person name="Kraft C.L."/>
            <person name="Lu F."/>
            <person name="Nguyen T."/>
            <person name="Nusskern D.R."/>
            <person name="Pfannkoch C.M."/>
            <person name="Sitter C."/>
            <person name="Sutton G.G."/>
            <person name="Venter J.C."/>
            <person name="Wang Z."/>
            <person name="Woodage T."/>
            <person name="Zheng X.H."/>
            <person name="Zhong F."/>
        </authorList>
    </citation>
    <scope>NUCLEOTIDE SEQUENCE [LARGE SCALE GENOMIC DNA]</scope>
    <source>
        <strain>BN</strain>
        <strain evidence="2">Sprague-Dawley</strain>
    </source>
</reference>
<accession>A6KJ67</accession>
<protein>
    <submittedName>
        <fullName evidence="1">RCG50866</fullName>
    </submittedName>
</protein>
<feature type="non-terminal residue" evidence="1">
    <location>
        <position position="11"/>
    </location>
</feature>
<proteinExistence type="predicted"/>